<evidence type="ECO:0000256" key="1">
    <source>
        <dbReference type="ARBA" id="ARBA00022679"/>
    </source>
</evidence>
<dbReference type="InterPro" id="IPR013024">
    <property type="entry name" value="GGCT-like"/>
</dbReference>
<dbReference type="InterPro" id="IPR036568">
    <property type="entry name" value="GGCT-like_sf"/>
</dbReference>
<evidence type="ECO:0000259" key="3">
    <source>
        <dbReference type="Pfam" id="PF06094"/>
    </source>
</evidence>
<dbReference type="InterPro" id="IPR045038">
    <property type="entry name" value="AIG2-like"/>
</dbReference>
<keyword evidence="5" id="KW-1185">Reference proteome</keyword>
<keyword evidence="1" id="KW-0808">Transferase</keyword>
<dbReference type="KEGG" id="lpav:PLANPX_2750"/>
<gene>
    <name evidence="4" type="ORF">PLANPX_2750</name>
</gene>
<feature type="domain" description="Gamma-glutamylcyclotransferase AIG2-like" evidence="3">
    <location>
        <begin position="4"/>
        <end position="117"/>
    </location>
</feature>
<dbReference type="PANTHER" id="PTHR31544:SF2">
    <property type="entry name" value="AIG2-LIKE PROTEIN D"/>
    <property type="match status" value="1"/>
</dbReference>
<evidence type="ECO:0000256" key="2">
    <source>
        <dbReference type="ARBA" id="ARBA00030602"/>
    </source>
</evidence>
<protein>
    <recommendedName>
        <fullName evidence="2">Putative gamma-glutamylcyclotransferase</fullName>
    </recommendedName>
</protein>
<dbReference type="CDD" id="cd06661">
    <property type="entry name" value="GGCT_like"/>
    <property type="match status" value="1"/>
</dbReference>
<dbReference type="RefSeq" id="WP_152098980.1">
    <property type="nucleotide sequence ID" value="NZ_AP021861.1"/>
</dbReference>
<dbReference type="Gene3D" id="3.10.490.10">
    <property type="entry name" value="Gamma-glutamyl cyclotransferase-like"/>
    <property type="match status" value="1"/>
</dbReference>
<evidence type="ECO:0000313" key="5">
    <source>
        <dbReference type="Proteomes" id="UP000326837"/>
    </source>
</evidence>
<evidence type="ECO:0000313" key="4">
    <source>
        <dbReference type="EMBL" id="BBO33138.1"/>
    </source>
</evidence>
<dbReference type="InterPro" id="IPR009288">
    <property type="entry name" value="AIG2-like_dom"/>
</dbReference>
<organism evidence="4 5">
    <name type="scientific">Lacipirellula parvula</name>
    <dbReference type="NCBI Taxonomy" id="2650471"/>
    <lineage>
        <taxon>Bacteria</taxon>
        <taxon>Pseudomonadati</taxon>
        <taxon>Planctomycetota</taxon>
        <taxon>Planctomycetia</taxon>
        <taxon>Pirellulales</taxon>
        <taxon>Lacipirellulaceae</taxon>
        <taxon>Lacipirellula</taxon>
    </lineage>
</organism>
<dbReference type="EMBL" id="AP021861">
    <property type="protein sequence ID" value="BBO33138.1"/>
    <property type="molecule type" value="Genomic_DNA"/>
</dbReference>
<proteinExistence type="predicted"/>
<dbReference type="GO" id="GO:0016740">
    <property type="term" value="F:transferase activity"/>
    <property type="evidence" value="ECO:0007669"/>
    <property type="project" value="UniProtKB-KW"/>
</dbReference>
<name>A0A5K7X9A9_9BACT</name>
<accession>A0A5K7X9A9</accession>
<dbReference type="Pfam" id="PF06094">
    <property type="entry name" value="GGACT"/>
    <property type="match status" value="1"/>
</dbReference>
<reference evidence="5" key="1">
    <citation type="submission" date="2019-10" db="EMBL/GenBank/DDBJ databases">
        <title>Lacipirellula parvula gen. nov., sp. nov., representing a lineage of planctomycetes widespread in freshwater anoxic habitats, and description of the family Lacipirellulaceae.</title>
        <authorList>
            <person name="Dedysh S.N."/>
            <person name="Kulichevskaya I.S."/>
            <person name="Beletsky A.V."/>
            <person name="Rakitin A.L."/>
            <person name="Mardanov A.V."/>
            <person name="Ivanova A.A."/>
            <person name="Saltykova V.X."/>
            <person name="Rijpstra W.I.C."/>
            <person name="Sinninghe Damste J.S."/>
            <person name="Ravin N.V."/>
        </authorList>
    </citation>
    <scope>NUCLEOTIDE SEQUENCE [LARGE SCALE GENOMIC DNA]</scope>
    <source>
        <strain evidence="5">PX69</strain>
    </source>
</reference>
<sequence length="137" mass="15280">MTNLFAYGTLMFPEVWERVVDGRYRQAPATVRGMQVVRAAGKLYPVMMAGAAKDVARGIVIYNLSAEALAALDRYEASFYDRVEVAAILDDGSGAVGAQTYLLPQNHRQLASAEAWDAEAFQRDSMGDYFRYLGWER</sequence>
<dbReference type="PANTHER" id="PTHR31544">
    <property type="entry name" value="AIG2-LIKE PROTEIN D"/>
    <property type="match status" value="1"/>
</dbReference>
<dbReference type="SUPFAM" id="SSF110857">
    <property type="entry name" value="Gamma-glutamyl cyclotransferase-like"/>
    <property type="match status" value="1"/>
</dbReference>
<dbReference type="Proteomes" id="UP000326837">
    <property type="component" value="Chromosome"/>
</dbReference>
<dbReference type="AlphaFoldDB" id="A0A5K7X9A9"/>